<evidence type="ECO:0000256" key="2">
    <source>
        <dbReference type="ARBA" id="ARBA00022618"/>
    </source>
</evidence>
<dbReference type="InterPro" id="IPR054425">
    <property type="entry name" value="Cdc6_ORC1-like_ATPase_lid"/>
</dbReference>
<dbReference type="GO" id="GO:0005634">
    <property type="term" value="C:nucleus"/>
    <property type="evidence" value="ECO:0007669"/>
    <property type="project" value="TreeGrafter"/>
</dbReference>
<dbReference type="InterPro" id="IPR036388">
    <property type="entry name" value="WH-like_DNA-bd_sf"/>
</dbReference>
<dbReference type="Gene3D" id="1.10.10.10">
    <property type="entry name" value="Winged helix-like DNA-binding domain superfamily/Winged helix DNA-binding domain"/>
    <property type="match status" value="1"/>
</dbReference>
<comment type="similarity">
    <text evidence="1">Belongs to the CDC6/cdc18 family.</text>
</comment>
<proteinExistence type="inferred from homology"/>
<dbReference type="PRINTS" id="PR00422">
    <property type="entry name" value="TRANSFERRIN"/>
</dbReference>
<dbReference type="Pfam" id="PF00405">
    <property type="entry name" value="Transferrin"/>
    <property type="match status" value="1"/>
</dbReference>
<evidence type="ECO:0000259" key="5">
    <source>
        <dbReference type="PROSITE" id="PS51408"/>
    </source>
</evidence>
<dbReference type="Gene3D" id="1.10.8.60">
    <property type="match status" value="1"/>
</dbReference>
<dbReference type="Gene3D" id="3.40.190.10">
    <property type="entry name" value="Periplasmic binding protein-like II"/>
    <property type="match status" value="1"/>
</dbReference>
<dbReference type="Pfam" id="PF13191">
    <property type="entry name" value="AAA_16"/>
    <property type="match status" value="1"/>
</dbReference>
<dbReference type="CDD" id="cd00009">
    <property type="entry name" value="AAA"/>
    <property type="match status" value="1"/>
</dbReference>
<reference evidence="6" key="1">
    <citation type="journal article" date="2020" name="Cell">
        <title>Large-Scale Comparative Analyses of Tick Genomes Elucidate Their Genetic Diversity and Vector Capacities.</title>
        <authorList>
            <consortium name="Tick Genome and Microbiome Consortium (TIGMIC)"/>
            <person name="Jia N."/>
            <person name="Wang J."/>
            <person name="Shi W."/>
            <person name="Du L."/>
            <person name="Sun Y."/>
            <person name="Zhan W."/>
            <person name="Jiang J.F."/>
            <person name="Wang Q."/>
            <person name="Zhang B."/>
            <person name="Ji P."/>
            <person name="Bell-Sakyi L."/>
            <person name="Cui X.M."/>
            <person name="Yuan T.T."/>
            <person name="Jiang B.G."/>
            <person name="Yang W.F."/>
            <person name="Lam T.T."/>
            <person name="Chang Q.C."/>
            <person name="Ding S.J."/>
            <person name="Wang X.J."/>
            <person name="Zhu J.G."/>
            <person name="Ruan X.D."/>
            <person name="Zhao L."/>
            <person name="Wei J.T."/>
            <person name="Ye R.Z."/>
            <person name="Que T.C."/>
            <person name="Du C.H."/>
            <person name="Zhou Y.H."/>
            <person name="Cheng J.X."/>
            <person name="Dai P.F."/>
            <person name="Guo W.B."/>
            <person name="Han X.H."/>
            <person name="Huang E.J."/>
            <person name="Li L.F."/>
            <person name="Wei W."/>
            <person name="Gao Y.C."/>
            <person name="Liu J.Z."/>
            <person name="Shao H.Z."/>
            <person name="Wang X."/>
            <person name="Wang C.C."/>
            <person name="Yang T.C."/>
            <person name="Huo Q.B."/>
            <person name="Li W."/>
            <person name="Chen H.Y."/>
            <person name="Chen S.E."/>
            <person name="Zhou L.G."/>
            <person name="Ni X.B."/>
            <person name="Tian J.H."/>
            <person name="Sheng Y."/>
            <person name="Liu T."/>
            <person name="Pan Y.S."/>
            <person name="Xia L.Y."/>
            <person name="Li J."/>
            <person name="Zhao F."/>
            <person name="Cao W.C."/>
        </authorList>
    </citation>
    <scope>NUCLEOTIDE SEQUENCE</scope>
    <source>
        <strain evidence="6">Rsan-2018</strain>
    </source>
</reference>
<name>A0A9D4T9P4_RHISA</name>
<dbReference type="InterPro" id="IPR041664">
    <property type="entry name" value="AAA_16"/>
</dbReference>
<gene>
    <name evidence="6" type="ORF">HPB52_011535</name>
</gene>
<dbReference type="FunFam" id="3.40.50.300:FF:000547">
    <property type="entry name" value="Cell division control protein"/>
    <property type="match status" value="1"/>
</dbReference>
<reference evidence="6" key="2">
    <citation type="submission" date="2021-09" db="EMBL/GenBank/DDBJ databases">
        <authorList>
            <person name="Jia N."/>
            <person name="Wang J."/>
            <person name="Shi W."/>
            <person name="Du L."/>
            <person name="Sun Y."/>
            <person name="Zhan W."/>
            <person name="Jiang J."/>
            <person name="Wang Q."/>
            <person name="Zhang B."/>
            <person name="Ji P."/>
            <person name="Sakyi L.B."/>
            <person name="Cui X."/>
            <person name="Yuan T."/>
            <person name="Jiang B."/>
            <person name="Yang W."/>
            <person name="Lam T.T.-Y."/>
            <person name="Chang Q."/>
            <person name="Ding S."/>
            <person name="Wang X."/>
            <person name="Zhu J."/>
            <person name="Ruan X."/>
            <person name="Zhao L."/>
            <person name="Wei J."/>
            <person name="Que T."/>
            <person name="Du C."/>
            <person name="Cheng J."/>
            <person name="Dai P."/>
            <person name="Han X."/>
            <person name="Huang E."/>
            <person name="Gao Y."/>
            <person name="Liu J."/>
            <person name="Shao H."/>
            <person name="Ye R."/>
            <person name="Li L."/>
            <person name="Wei W."/>
            <person name="Wang X."/>
            <person name="Wang C."/>
            <person name="Huo Q."/>
            <person name="Li W."/>
            <person name="Guo W."/>
            <person name="Chen H."/>
            <person name="Chen S."/>
            <person name="Zhou L."/>
            <person name="Zhou L."/>
            <person name="Ni X."/>
            <person name="Tian J."/>
            <person name="Zhou Y."/>
            <person name="Sheng Y."/>
            <person name="Liu T."/>
            <person name="Pan Y."/>
            <person name="Xia L."/>
            <person name="Li J."/>
            <person name="Zhao F."/>
            <person name="Cao W."/>
        </authorList>
    </citation>
    <scope>NUCLEOTIDE SEQUENCE</scope>
    <source>
        <strain evidence="6">Rsan-2018</strain>
        <tissue evidence="6">Larvae</tissue>
    </source>
</reference>
<protein>
    <recommendedName>
        <fullName evidence="5">Transferrin-like domain-containing protein</fullName>
    </recommendedName>
</protein>
<dbReference type="PANTHER" id="PTHR10763:SF26">
    <property type="entry name" value="CELL DIVISION CONTROL PROTEIN 6 HOMOLOG"/>
    <property type="match status" value="1"/>
</dbReference>
<accession>A0A9D4T9P4</accession>
<dbReference type="Pfam" id="PF09079">
    <property type="entry name" value="WHD_Cdc6"/>
    <property type="match status" value="1"/>
</dbReference>
<keyword evidence="4" id="KW-0131">Cell cycle</keyword>
<dbReference type="InterPro" id="IPR050311">
    <property type="entry name" value="ORC1/CDC6"/>
</dbReference>
<sequence>MVSLCLSTPDTSLYQKAKQNLTSQSSVRVVGRQREMETMKEFLHSHLRAGTSGSLYVSGAPGTGKTACLSQILESSKNLFKFQYVFVNCMTLQSSSAIYQKIISGLDLSPACSSHLETIRRRLTTKGHPMIIVMDEIDQLDSKNQTVLYSLFELPQLKNSRATIFGIANALDLTDRVLPHLQAYGCRPTLLHFAPYSIDEIVAILMDRLNECHAVIQPQAIQFCARKIAACTGDVRKALDICRRAVEIVERSAKTQQVLVPRPEHGYNLGSPKKAPLKVVNMAHISSVLADVFGSSAMGSKDLNATLPLQQKLLLCTLVALLKVKKLRDVLLGKLQEAYMRICQRHQCSTDQSDFQSLSTLLESRGLITVKRHKELRLSKRAAFKDQCMNFLDNGQANLVELDPGEVYTAGRFHSVIPILAERYGRDRDAGYYSVAVIHARSEFRSLNDLRNKSVCFTSVGDMAGWVVPMATLIHENILEVTDCNNLVKSAASFFGPSCAPNSLIDKHNPTE</sequence>
<dbReference type="Pfam" id="PF22606">
    <property type="entry name" value="Cdc6-ORC-like_ATPase_lid"/>
    <property type="match status" value="1"/>
</dbReference>
<dbReference type="Gene3D" id="3.40.50.300">
    <property type="entry name" value="P-loop containing nucleotide triphosphate hydrolases"/>
    <property type="match status" value="1"/>
</dbReference>
<dbReference type="GO" id="GO:0051301">
    <property type="term" value="P:cell division"/>
    <property type="evidence" value="ECO:0007669"/>
    <property type="project" value="UniProtKB-KW"/>
</dbReference>
<dbReference type="SUPFAM" id="SSF46785">
    <property type="entry name" value="Winged helix' DNA-binding domain"/>
    <property type="match status" value="1"/>
</dbReference>
<evidence type="ECO:0000313" key="6">
    <source>
        <dbReference type="EMBL" id="KAH7983388.1"/>
    </source>
</evidence>
<dbReference type="GO" id="GO:0003688">
    <property type="term" value="F:DNA replication origin binding"/>
    <property type="evidence" value="ECO:0007669"/>
    <property type="project" value="TreeGrafter"/>
</dbReference>
<keyword evidence="7" id="KW-1185">Reference proteome</keyword>
<dbReference type="InterPro" id="IPR001156">
    <property type="entry name" value="Transferrin-like_dom"/>
</dbReference>
<dbReference type="InterPro" id="IPR027417">
    <property type="entry name" value="P-loop_NTPase"/>
</dbReference>
<comment type="caution">
    <text evidence="6">The sequence shown here is derived from an EMBL/GenBank/DDBJ whole genome shotgun (WGS) entry which is preliminary data.</text>
</comment>
<evidence type="ECO:0000256" key="4">
    <source>
        <dbReference type="ARBA" id="ARBA00023306"/>
    </source>
</evidence>
<dbReference type="EMBL" id="JABSTV010001245">
    <property type="protein sequence ID" value="KAH7983388.1"/>
    <property type="molecule type" value="Genomic_DNA"/>
</dbReference>
<feature type="domain" description="Transferrin-like" evidence="5">
    <location>
        <begin position="340"/>
        <end position="512"/>
    </location>
</feature>
<dbReference type="GO" id="GO:0006270">
    <property type="term" value="P:DNA replication initiation"/>
    <property type="evidence" value="ECO:0007669"/>
    <property type="project" value="TreeGrafter"/>
</dbReference>
<dbReference type="Proteomes" id="UP000821837">
    <property type="component" value="Chromosome 1"/>
</dbReference>
<dbReference type="PROSITE" id="PS51408">
    <property type="entry name" value="TRANSFERRIN_LIKE_4"/>
    <property type="match status" value="1"/>
</dbReference>
<dbReference type="InterPro" id="IPR015163">
    <property type="entry name" value="Cdc6_C"/>
</dbReference>
<keyword evidence="2" id="KW-0132">Cell division</keyword>
<evidence type="ECO:0000256" key="1">
    <source>
        <dbReference type="ARBA" id="ARBA00006184"/>
    </source>
</evidence>
<evidence type="ECO:0000313" key="7">
    <source>
        <dbReference type="Proteomes" id="UP000821837"/>
    </source>
</evidence>
<dbReference type="SMART" id="SM00094">
    <property type="entry name" value="TR_FER"/>
    <property type="match status" value="1"/>
</dbReference>
<dbReference type="SUPFAM" id="SSF53850">
    <property type="entry name" value="Periplasmic binding protein-like II"/>
    <property type="match status" value="1"/>
</dbReference>
<dbReference type="PANTHER" id="PTHR10763">
    <property type="entry name" value="CELL DIVISION CONTROL PROTEIN 6-RELATED"/>
    <property type="match status" value="1"/>
</dbReference>
<dbReference type="GO" id="GO:0033314">
    <property type="term" value="P:mitotic DNA replication checkpoint signaling"/>
    <property type="evidence" value="ECO:0007669"/>
    <property type="project" value="TreeGrafter"/>
</dbReference>
<dbReference type="InterPro" id="IPR036390">
    <property type="entry name" value="WH_DNA-bd_sf"/>
</dbReference>
<dbReference type="VEuPathDB" id="VectorBase:RSAN_043734"/>
<dbReference type="SUPFAM" id="SSF52540">
    <property type="entry name" value="P-loop containing nucleoside triphosphate hydrolases"/>
    <property type="match status" value="1"/>
</dbReference>
<organism evidence="6 7">
    <name type="scientific">Rhipicephalus sanguineus</name>
    <name type="common">Brown dog tick</name>
    <name type="synonym">Ixodes sanguineus</name>
    <dbReference type="NCBI Taxonomy" id="34632"/>
    <lineage>
        <taxon>Eukaryota</taxon>
        <taxon>Metazoa</taxon>
        <taxon>Ecdysozoa</taxon>
        <taxon>Arthropoda</taxon>
        <taxon>Chelicerata</taxon>
        <taxon>Arachnida</taxon>
        <taxon>Acari</taxon>
        <taxon>Parasitiformes</taxon>
        <taxon>Ixodida</taxon>
        <taxon>Ixodoidea</taxon>
        <taxon>Ixodidae</taxon>
        <taxon>Rhipicephalinae</taxon>
        <taxon>Rhipicephalus</taxon>
        <taxon>Rhipicephalus</taxon>
    </lineage>
</organism>
<dbReference type="VEuPathDB" id="VectorBase:RSAN_045472"/>
<keyword evidence="3" id="KW-0235">DNA replication</keyword>
<dbReference type="AlphaFoldDB" id="A0A9D4T9P4"/>
<evidence type="ECO:0000256" key="3">
    <source>
        <dbReference type="ARBA" id="ARBA00022705"/>
    </source>
</evidence>